<protein>
    <recommendedName>
        <fullName evidence="4">F-box domain-containing protein</fullName>
    </recommendedName>
</protein>
<dbReference type="Gene3D" id="3.80.10.10">
    <property type="entry name" value="Ribonuclease Inhibitor"/>
    <property type="match status" value="1"/>
</dbReference>
<dbReference type="Proteomes" id="UP000193560">
    <property type="component" value="Unassembled WGS sequence"/>
</dbReference>
<dbReference type="STRING" id="90262.A0A1X2I882"/>
<reference evidence="2 3" key="1">
    <citation type="submission" date="2016-07" db="EMBL/GenBank/DDBJ databases">
        <title>Pervasive Adenine N6-methylation of Active Genes in Fungi.</title>
        <authorList>
            <consortium name="DOE Joint Genome Institute"/>
            <person name="Mondo S.J."/>
            <person name="Dannebaum R.O."/>
            <person name="Kuo R.C."/>
            <person name="Labutti K."/>
            <person name="Haridas S."/>
            <person name="Kuo A."/>
            <person name="Salamov A."/>
            <person name="Ahrendt S.R."/>
            <person name="Lipzen A."/>
            <person name="Sullivan W."/>
            <person name="Andreopoulos W.B."/>
            <person name="Clum A."/>
            <person name="Lindquist E."/>
            <person name="Daum C."/>
            <person name="Ramamoorthy G.K."/>
            <person name="Gryganskyi A."/>
            <person name="Culley D."/>
            <person name="Magnuson J.K."/>
            <person name="James T.Y."/>
            <person name="O'Malley M.A."/>
            <person name="Stajich J.E."/>
            <person name="Spatafora J.W."/>
            <person name="Visel A."/>
            <person name="Grigoriev I.V."/>
        </authorList>
    </citation>
    <scope>NUCLEOTIDE SEQUENCE [LARGE SCALE GENOMIC DNA]</scope>
    <source>
        <strain evidence="2 3">NRRL 1336</strain>
    </source>
</reference>
<evidence type="ECO:0000313" key="3">
    <source>
        <dbReference type="Proteomes" id="UP000193560"/>
    </source>
</evidence>
<evidence type="ECO:0000313" key="2">
    <source>
        <dbReference type="EMBL" id="ORZ11421.1"/>
    </source>
</evidence>
<keyword evidence="3" id="KW-1185">Reference proteome</keyword>
<evidence type="ECO:0000256" key="1">
    <source>
        <dbReference type="SAM" id="MobiDB-lite"/>
    </source>
</evidence>
<dbReference type="EMBL" id="MCGE01000021">
    <property type="protein sequence ID" value="ORZ11421.1"/>
    <property type="molecule type" value="Genomic_DNA"/>
</dbReference>
<feature type="region of interest" description="Disordered" evidence="1">
    <location>
        <begin position="370"/>
        <end position="417"/>
    </location>
</feature>
<dbReference type="SUPFAM" id="SSF52047">
    <property type="entry name" value="RNI-like"/>
    <property type="match status" value="1"/>
</dbReference>
<proteinExistence type="predicted"/>
<gene>
    <name evidence="2" type="ORF">BCR42DRAFT_440456</name>
</gene>
<comment type="caution">
    <text evidence="2">The sequence shown here is derived from an EMBL/GenBank/DDBJ whole genome shotgun (WGS) entry which is preliminary data.</text>
</comment>
<dbReference type="GO" id="GO:0031146">
    <property type="term" value="P:SCF-dependent proteasomal ubiquitin-dependent protein catabolic process"/>
    <property type="evidence" value="ECO:0007669"/>
    <property type="project" value="TreeGrafter"/>
</dbReference>
<dbReference type="OrthoDB" id="10257471at2759"/>
<organism evidence="2 3">
    <name type="scientific">Absidia repens</name>
    <dbReference type="NCBI Taxonomy" id="90262"/>
    <lineage>
        <taxon>Eukaryota</taxon>
        <taxon>Fungi</taxon>
        <taxon>Fungi incertae sedis</taxon>
        <taxon>Mucoromycota</taxon>
        <taxon>Mucoromycotina</taxon>
        <taxon>Mucoromycetes</taxon>
        <taxon>Mucorales</taxon>
        <taxon>Cunninghamellaceae</taxon>
        <taxon>Absidia</taxon>
    </lineage>
</organism>
<dbReference type="AlphaFoldDB" id="A0A1X2I882"/>
<evidence type="ECO:0008006" key="4">
    <source>
        <dbReference type="Google" id="ProtNLM"/>
    </source>
</evidence>
<dbReference type="InterPro" id="IPR032675">
    <property type="entry name" value="LRR_dom_sf"/>
</dbReference>
<dbReference type="PANTHER" id="PTHR13318">
    <property type="entry name" value="PARTNER OF PAIRED, ISOFORM B-RELATED"/>
    <property type="match status" value="1"/>
</dbReference>
<accession>A0A1X2I882</accession>
<sequence length="428" mass="48502">MATATSATTFNKFPTELIKMIVRGFSQWELYQCSLVNKVFHYGTMPLLWQTVHLYGEDSMTKFRAGLNEQQQAAGPVVRVMEGLDQLVCTLDLQNGTTTDEDMFALMKQIPSLQRLVMSQQNPCLTELSFHTLPQYWPHLTTLYLVNASLSPSAFDALGAHCPQLRNLTLHNCTGLTATTFASLQPCPLEKLSIGYFSDTVWEALDQEVQEDKDEHLLLNGFGRLTHVALWSAPPIFVMHSLENARWPRLTHFKLDVLQGGLRDDQGILAFLRNHQRLICLDLSHGRFTDVVLNTITNHLPRLMFLDISQNPNVRRVGVNRLAKQLEYLCFVHLTFCGLSGKHFPEVGFPRNLDRSGPFALNRKAIKKLQDADKATRRHQPPPTPWLSPAARRAAEEAAAAAAAENNDDDKQPTSVDPYWWKESRWLK</sequence>
<dbReference type="GO" id="GO:0019005">
    <property type="term" value="C:SCF ubiquitin ligase complex"/>
    <property type="evidence" value="ECO:0007669"/>
    <property type="project" value="TreeGrafter"/>
</dbReference>
<name>A0A1X2I882_9FUNG</name>